<protein>
    <submittedName>
        <fullName evidence="1">Uncharacterized protein</fullName>
    </submittedName>
</protein>
<evidence type="ECO:0000313" key="2">
    <source>
        <dbReference type="Proteomes" id="UP000247409"/>
    </source>
</evidence>
<dbReference type="Proteomes" id="UP000247409">
    <property type="component" value="Unassembled WGS sequence"/>
</dbReference>
<name>A0A2V3IL86_9FLOR</name>
<keyword evidence="2" id="KW-1185">Reference proteome</keyword>
<organism evidence="1 2">
    <name type="scientific">Gracilariopsis chorda</name>
    <dbReference type="NCBI Taxonomy" id="448386"/>
    <lineage>
        <taxon>Eukaryota</taxon>
        <taxon>Rhodophyta</taxon>
        <taxon>Florideophyceae</taxon>
        <taxon>Rhodymeniophycidae</taxon>
        <taxon>Gracilariales</taxon>
        <taxon>Gracilariaceae</taxon>
        <taxon>Gracilariopsis</taxon>
    </lineage>
</organism>
<accession>A0A2V3IL86</accession>
<comment type="caution">
    <text evidence="1">The sequence shown here is derived from an EMBL/GenBank/DDBJ whole genome shotgun (WGS) entry which is preliminary data.</text>
</comment>
<reference evidence="1 2" key="1">
    <citation type="journal article" date="2018" name="Mol. Biol. Evol.">
        <title>Analysis of the draft genome of the red seaweed Gracilariopsis chorda provides insights into genome size evolution in Rhodophyta.</title>
        <authorList>
            <person name="Lee J."/>
            <person name="Yang E.C."/>
            <person name="Graf L."/>
            <person name="Yang J.H."/>
            <person name="Qiu H."/>
            <person name="Zel Zion U."/>
            <person name="Chan C.X."/>
            <person name="Stephens T.G."/>
            <person name="Weber A.P.M."/>
            <person name="Boo G.H."/>
            <person name="Boo S.M."/>
            <person name="Kim K.M."/>
            <person name="Shin Y."/>
            <person name="Jung M."/>
            <person name="Lee S.J."/>
            <person name="Yim H.S."/>
            <person name="Lee J.H."/>
            <person name="Bhattacharya D."/>
            <person name="Yoon H.S."/>
        </authorList>
    </citation>
    <scope>NUCLEOTIDE SEQUENCE [LARGE SCALE GENOMIC DNA]</scope>
    <source>
        <strain evidence="1 2">SKKU-2015</strain>
        <tissue evidence="1">Whole body</tissue>
    </source>
</reference>
<evidence type="ECO:0000313" key="1">
    <source>
        <dbReference type="EMBL" id="PXF42852.1"/>
    </source>
</evidence>
<gene>
    <name evidence="1" type="ORF">BWQ96_07446</name>
</gene>
<dbReference type="AlphaFoldDB" id="A0A2V3IL86"/>
<sequence>MSPSCHVLCKGAWEKASADIKPGMIAVQKQAFESIRGWSETDVLVPKTHALRVLSLLYIVQPSALDGGIEALWNLIDNPRTQNLARSRACVALPGLYQRLSRSKGSQIGRFPNILCDYAVNTLLNPMFRVQYKTQLVIANVSCIMSIPDVKEVEQIIERMILPLVD</sequence>
<proteinExistence type="predicted"/>
<dbReference type="OrthoDB" id="2215036at2759"/>
<dbReference type="EMBL" id="NBIV01000148">
    <property type="protein sequence ID" value="PXF42852.1"/>
    <property type="molecule type" value="Genomic_DNA"/>
</dbReference>